<sequence>MPTSLTHPFLFLKETKHKQATPFCSLLESDNSRFGAEQFQGL</sequence>
<gene>
    <name evidence="1" type="ORF">NC653_000223</name>
</gene>
<protein>
    <submittedName>
        <fullName evidence="1">Uncharacterized protein</fullName>
    </submittedName>
</protein>
<keyword evidence="2" id="KW-1185">Reference proteome</keyword>
<dbReference type="EMBL" id="JAQIZT010000001">
    <property type="protein sequence ID" value="KAJ7009470.1"/>
    <property type="molecule type" value="Genomic_DNA"/>
</dbReference>
<proteinExistence type="predicted"/>
<accession>A0AAD6WE75</accession>
<evidence type="ECO:0000313" key="1">
    <source>
        <dbReference type="EMBL" id="KAJ7009470.1"/>
    </source>
</evidence>
<dbReference type="Proteomes" id="UP001164929">
    <property type="component" value="Chromosome 1"/>
</dbReference>
<reference evidence="1 2" key="1">
    <citation type="journal article" date="2023" name="Mol. Ecol. Resour.">
        <title>Chromosome-level genome assembly of a triploid poplar Populus alba 'Berolinensis'.</title>
        <authorList>
            <person name="Chen S."/>
            <person name="Yu Y."/>
            <person name="Wang X."/>
            <person name="Wang S."/>
            <person name="Zhang T."/>
            <person name="Zhou Y."/>
            <person name="He R."/>
            <person name="Meng N."/>
            <person name="Wang Y."/>
            <person name="Liu W."/>
            <person name="Liu Z."/>
            <person name="Liu J."/>
            <person name="Guo Q."/>
            <person name="Huang H."/>
            <person name="Sederoff R.R."/>
            <person name="Wang G."/>
            <person name="Qu G."/>
            <person name="Chen S."/>
        </authorList>
    </citation>
    <scope>NUCLEOTIDE SEQUENCE [LARGE SCALE GENOMIC DNA]</scope>
    <source>
        <strain evidence="1">SC-2020</strain>
    </source>
</reference>
<evidence type="ECO:0000313" key="2">
    <source>
        <dbReference type="Proteomes" id="UP001164929"/>
    </source>
</evidence>
<comment type="caution">
    <text evidence="1">The sequence shown here is derived from an EMBL/GenBank/DDBJ whole genome shotgun (WGS) entry which is preliminary data.</text>
</comment>
<name>A0AAD6WE75_9ROSI</name>
<dbReference type="AlphaFoldDB" id="A0AAD6WE75"/>
<organism evidence="1 2">
    <name type="scientific">Populus alba x Populus x berolinensis</name>
    <dbReference type="NCBI Taxonomy" id="444605"/>
    <lineage>
        <taxon>Eukaryota</taxon>
        <taxon>Viridiplantae</taxon>
        <taxon>Streptophyta</taxon>
        <taxon>Embryophyta</taxon>
        <taxon>Tracheophyta</taxon>
        <taxon>Spermatophyta</taxon>
        <taxon>Magnoliopsida</taxon>
        <taxon>eudicotyledons</taxon>
        <taxon>Gunneridae</taxon>
        <taxon>Pentapetalae</taxon>
        <taxon>rosids</taxon>
        <taxon>fabids</taxon>
        <taxon>Malpighiales</taxon>
        <taxon>Salicaceae</taxon>
        <taxon>Saliceae</taxon>
        <taxon>Populus</taxon>
    </lineage>
</organism>